<keyword evidence="2" id="KW-0732">Signal</keyword>
<organism evidence="3 4">
    <name type="scientific">Hymenobacter caeli</name>
    <dbReference type="NCBI Taxonomy" id="2735894"/>
    <lineage>
        <taxon>Bacteria</taxon>
        <taxon>Pseudomonadati</taxon>
        <taxon>Bacteroidota</taxon>
        <taxon>Cytophagia</taxon>
        <taxon>Cytophagales</taxon>
        <taxon>Hymenobacteraceae</taxon>
        <taxon>Hymenobacter</taxon>
    </lineage>
</organism>
<keyword evidence="4" id="KW-1185">Reference proteome</keyword>
<dbReference type="PROSITE" id="PS51257">
    <property type="entry name" value="PROKAR_LIPOPROTEIN"/>
    <property type="match status" value="1"/>
</dbReference>
<evidence type="ECO:0000313" key="4">
    <source>
        <dbReference type="Proteomes" id="UP000779507"/>
    </source>
</evidence>
<protein>
    <recommendedName>
        <fullName evidence="5">DUF4221 domain-containing protein</fullName>
    </recommendedName>
</protein>
<evidence type="ECO:0000256" key="1">
    <source>
        <dbReference type="SAM" id="MobiDB-lite"/>
    </source>
</evidence>
<dbReference type="RefSeq" id="WP_173808706.1">
    <property type="nucleotide sequence ID" value="NZ_JABSNP010000003.1"/>
</dbReference>
<feature type="chain" id="PRO_5047386821" description="DUF4221 domain-containing protein" evidence="2">
    <location>
        <begin position="23"/>
        <end position="432"/>
    </location>
</feature>
<evidence type="ECO:0000313" key="3">
    <source>
        <dbReference type="EMBL" id="NRT17929.1"/>
    </source>
</evidence>
<comment type="caution">
    <text evidence="3">The sequence shown here is derived from an EMBL/GenBank/DDBJ whole genome shotgun (WGS) entry which is preliminary data.</text>
</comment>
<dbReference type="EMBL" id="JABSNP010000003">
    <property type="protein sequence ID" value="NRT17929.1"/>
    <property type="molecule type" value="Genomic_DNA"/>
</dbReference>
<accession>A0ABX2FNF4</accession>
<dbReference type="Proteomes" id="UP000779507">
    <property type="component" value="Unassembled WGS sequence"/>
</dbReference>
<evidence type="ECO:0000256" key="2">
    <source>
        <dbReference type="SAM" id="SignalP"/>
    </source>
</evidence>
<reference evidence="3 4" key="1">
    <citation type="submission" date="2020-05" db="EMBL/GenBank/DDBJ databases">
        <title>Genomic Encyclopedia of Type Strains, Phase IV (KMG-V): Genome sequencing to study the core and pangenomes of soil and plant-associated prokaryotes.</title>
        <authorList>
            <person name="Whitman W."/>
        </authorList>
    </citation>
    <scope>NUCLEOTIDE SEQUENCE [LARGE SCALE GENOMIC DNA]</scope>
    <source>
        <strain evidence="3 4">9A</strain>
    </source>
</reference>
<feature type="signal peptide" evidence="2">
    <location>
        <begin position="1"/>
        <end position="22"/>
    </location>
</feature>
<gene>
    <name evidence="3" type="ORF">HNP98_000740</name>
</gene>
<feature type="compositionally biased region" description="Low complexity" evidence="1">
    <location>
        <begin position="46"/>
        <end position="56"/>
    </location>
</feature>
<name>A0ABX2FNF4_9BACT</name>
<evidence type="ECO:0008006" key="5">
    <source>
        <dbReference type="Google" id="ProtNLM"/>
    </source>
</evidence>
<sequence length="432" mass="46734">MGRTSFIPTAGLLLVAAGLLLAACESRPTVATTERPPTVAPPPVAAGPAGAPAVAPAPDTVDCTAQLRAEESPADSLVRIGSRHYRLLLQAFADSARPLSYRPDAGRELTNGQADTASVRGYDVRFVVSLRDSSGHKTVFRRQLRKRDFTKAVANDVLVPSEPSRPLYLGYSPALDALLFSYRFVIPETDVGGRAAVALGRQGQLRTVSSSGDYGSGNPDCDPVLAPGGQAALTCSEVLRAHGRPLSLVKPAAHLIGARFLTDSALLVVYEYGTWQEVHYPAETMHAPNPNVLDSPVPGARVTAAFDATELVTTPAQRRALNAFVMSTGGRVLKSFRYPGWQQELSYSLPRHFVAASRTYYFLNGEQSIFLIPKSHPAAVVELPLKQLEKFRAPRRAGEVRFMLSTVGPQFDFYVDSHNPRQVRYRRVAGGD</sequence>
<feature type="region of interest" description="Disordered" evidence="1">
    <location>
        <begin position="30"/>
        <end position="56"/>
    </location>
</feature>
<proteinExistence type="predicted"/>